<dbReference type="RefSeq" id="WP_136830792.1">
    <property type="nucleotide sequence ID" value="NZ_SWBM01000001.1"/>
</dbReference>
<name>A0A4U1DBB6_9BACI</name>
<keyword evidence="2" id="KW-1185">Reference proteome</keyword>
<sequence length="357" mass="40933">MNKGDINLTSIKIKKMIAHYIDLDQSKPTLVDRIIDIDKEDSTVIDFFSKHIEKALTTKQIKTCIFQTEKATVLTDCLDICKDLEDNDCFIGATGDMTARLFNFMKSSTSKSSGTMIYMIYLNENNGRNYLGILKMDPNKGIEFDPSKYSFKVRENMLPTVKEKLHKTAFVKLDENVFSEESHLFVLDKQQGGDGVSKFFMSNFLEAEEVLNHKKMTKLIDETLMDYAVENKIAENINPLDFKQQVDKLLSSGKSFDFDNDVDSFLKSYVPGDGDRENLIEEMKQSIRGKNEDSYFQFTVVKPSTIAYVSNVEKSIRIQFPLSLKDKNVFIETFIDDDGKKVTKILIKGEEMHESFK</sequence>
<protein>
    <submittedName>
        <fullName evidence="1">Nucleoid-associated protein</fullName>
    </submittedName>
</protein>
<dbReference type="AlphaFoldDB" id="A0A4U1DBB6"/>
<dbReference type="GO" id="GO:0009295">
    <property type="term" value="C:nucleoid"/>
    <property type="evidence" value="ECO:0007669"/>
    <property type="project" value="InterPro"/>
</dbReference>
<proteinExistence type="predicted"/>
<evidence type="ECO:0000313" key="1">
    <source>
        <dbReference type="EMBL" id="TKC19895.1"/>
    </source>
</evidence>
<dbReference type="OrthoDB" id="2860100at2"/>
<dbReference type="InterPro" id="IPR007358">
    <property type="entry name" value="Nucleoid_associated_NdpA"/>
</dbReference>
<dbReference type="EMBL" id="SWBM01000001">
    <property type="protein sequence ID" value="TKC19895.1"/>
    <property type="molecule type" value="Genomic_DNA"/>
</dbReference>
<accession>A0A4U1DBB6</accession>
<gene>
    <name evidence="1" type="ORF">FA727_10280</name>
</gene>
<dbReference type="Pfam" id="PF04245">
    <property type="entry name" value="NA37"/>
    <property type="match status" value="1"/>
</dbReference>
<comment type="caution">
    <text evidence="1">The sequence shown here is derived from an EMBL/GenBank/DDBJ whole genome shotgun (WGS) entry which is preliminary data.</text>
</comment>
<evidence type="ECO:0000313" key="2">
    <source>
        <dbReference type="Proteomes" id="UP000307756"/>
    </source>
</evidence>
<dbReference type="Proteomes" id="UP000307756">
    <property type="component" value="Unassembled WGS sequence"/>
</dbReference>
<reference evidence="1 2" key="1">
    <citation type="journal article" date="2011" name="J. Microbiol.">
        <title>Bacillus kyonggiensis sp. nov., isolated from soil of a lettuce field.</title>
        <authorList>
            <person name="Dong K."/>
            <person name="Lee S."/>
        </authorList>
    </citation>
    <scope>NUCLEOTIDE SEQUENCE [LARGE SCALE GENOMIC DNA]</scope>
    <source>
        <strain evidence="1 2">NB22</strain>
    </source>
</reference>
<organism evidence="1 2">
    <name type="scientific">Robertmurraya kyonggiensis</name>
    <dbReference type="NCBI Taxonomy" id="1037680"/>
    <lineage>
        <taxon>Bacteria</taxon>
        <taxon>Bacillati</taxon>
        <taxon>Bacillota</taxon>
        <taxon>Bacilli</taxon>
        <taxon>Bacillales</taxon>
        <taxon>Bacillaceae</taxon>
        <taxon>Robertmurraya</taxon>
    </lineage>
</organism>